<sequence>MKKFRLTGIIAALILVTFSGLISTQNQVDAAKRPTFFVRKVTRLYTSEGKLISNRALGPYTNWAVGKLGFIDGAEYAQVATNEYAFISDGQISNDPNVEVQITNYKPDINKINDYIVKYVNAIHAANGTQPVHGSTELINYANQRAAQQTNGQLSHSTATREMSENLSSSGYDYLLHWGYVHSDRDVAYYLLKGWYDETYNMGSYLGTRGHFGHRAAIIYSGPTVAVGMSNDASSFVADWAPGNDFMNLYNYTGTSPNTKFVSKDSVR</sequence>
<dbReference type="Pfam" id="PF00188">
    <property type="entry name" value="CAP"/>
    <property type="match status" value="1"/>
</dbReference>
<dbReference type="Gene3D" id="3.40.33.10">
    <property type="entry name" value="CAP"/>
    <property type="match status" value="1"/>
</dbReference>
<dbReference type="STRING" id="1074467.JP39_10820"/>
<keyword evidence="1" id="KW-0732">Signal</keyword>
<reference evidence="3 4" key="1">
    <citation type="submission" date="2015-08" db="EMBL/GenBank/DDBJ databases">
        <title>Genomic sequence of Lactobacillus heilongjiangensis DSM 28069, isolated from Chinese traditional pickle.</title>
        <authorList>
            <person name="Jiang X."/>
            <person name="Zheng B."/>
            <person name="Cheng H."/>
        </authorList>
    </citation>
    <scope>NUCLEOTIDE SEQUENCE [LARGE SCALE GENOMIC DNA]</scope>
    <source>
        <strain evidence="3 4">DSM 28069</strain>
    </source>
</reference>
<protein>
    <recommendedName>
        <fullName evidence="2">SCP domain-containing protein</fullName>
    </recommendedName>
</protein>
<dbReference type="KEGG" id="lhi:JP39_10820"/>
<evidence type="ECO:0000256" key="1">
    <source>
        <dbReference type="SAM" id="SignalP"/>
    </source>
</evidence>
<proteinExistence type="predicted"/>
<evidence type="ECO:0000313" key="4">
    <source>
        <dbReference type="Proteomes" id="UP000061546"/>
    </source>
</evidence>
<dbReference type="OrthoDB" id="2323075at2"/>
<dbReference type="AlphaFoldDB" id="A0A0K2LEV7"/>
<feature type="chain" id="PRO_5005480241" description="SCP domain-containing protein" evidence="1">
    <location>
        <begin position="31"/>
        <end position="268"/>
    </location>
</feature>
<dbReference type="InterPro" id="IPR035940">
    <property type="entry name" value="CAP_sf"/>
</dbReference>
<feature type="signal peptide" evidence="1">
    <location>
        <begin position="1"/>
        <end position="30"/>
    </location>
</feature>
<dbReference type="Proteomes" id="UP000061546">
    <property type="component" value="Chromosome"/>
</dbReference>
<dbReference type="InterPro" id="IPR014044">
    <property type="entry name" value="CAP_dom"/>
</dbReference>
<name>A0A0K2LEV7_9LACO</name>
<feature type="domain" description="SCP" evidence="2">
    <location>
        <begin position="118"/>
        <end position="222"/>
    </location>
</feature>
<evidence type="ECO:0000313" key="3">
    <source>
        <dbReference type="EMBL" id="ALB29805.1"/>
    </source>
</evidence>
<dbReference type="SUPFAM" id="SSF55797">
    <property type="entry name" value="PR-1-like"/>
    <property type="match status" value="1"/>
</dbReference>
<dbReference type="EMBL" id="CP012559">
    <property type="protein sequence ID" value="ALB29805.1"/>
    <property type="molecule type" value="Genomic_DNA"/>
</dbReference>
<keyword evidence="4" id="KW-1185">Reference proteome</keyword>
<evidence type="ECO:0000259" key="2">
    <source>
        <dbReference type="Pfam" id="PF00188"/>
    </source>
</evidence>
<organism evidence="3 4">
    <name type="scientific">Companilactobacillus heilongjiangensis</name>
    <dbReference type="NCBI Taxonomy" id="1074467"/>
    <lineage>
        <taxon>Bacteria</taxon>
        <taxon>Bacillati</taxon>
        <taxon>Bacillota</taxon>
        <taxon>Bacilli</taxon>
        <taxon>Lactobacillales</taxon>
        <taxon>Lactobacillaceae</taxon>
        <taxon>Companilactobacillus</taxon>
    </lineage>
</organism>
<gene>
    <name evidence="3" type="ORF">JP39_10820</name>
</gene>
<accession>A0A0K2LEV7</accession>
<dbReference type="RefSeq" id="WP_041500211.1">
    <property type="nucleotide sequence ID" value="NZ_BJDV01000003.1"/>
</dbReference>